<accession>A0ABQ9I1Z9</accession>
<gene>
    <name evidence="1" type="ORF">PR048_009798</name>
</gene>
<reference evidence="1 2" key="1">
    <citation type="submission" date="2023-02" db="EMBL/GenBank/DDBJ databases">
        <title>LHISI_Scaffold_Assembly.</title>
        <authorList>
            <person name="Stuart O.P."/>
            <person name="Cleave R."/>
            <person name="Magrath M.J.L."/>
            <person name="Mikheyev A.S."/>
        </authorList>
    </citation>
    <scope>NUCLEOTIDE SEQUENCE [LARGE SCALE GENOMIC DNA]</scope>
    <source>
        <strain evidence="1">Daus_M_001</strain>
        <tissue evidence="1">Leg muscle</tissue>
    </source>
</reference>
<protein>
    <submittedName>
        <fullName evidence="1">Uncharacterized protein</fullName>
    </submittedName>
</protein>
<evidence type="ECO:0000313" key="1">
    <source>
        <dbReference type="EMBL" id="KAJ8890290.1"/>
    </source>
</evidence>
<evidence type="ECO:0000313" key="2">
    <source>
        <dbReference type="Proteomes" id="UP001159363"/>
    </source>
</evidence>
<name>A0ABQ9I1Z9_9NEOP</name>
<keyword evidence="2" id="KW-1185">Reference proteome</keyword>
<organism evidence="1 2">
    <name type="scientific">Dryococelus australis</name>
    <dbReference type="NCBI Taxonomy" id="614101"/>
    <lineage>
        <taxon>Eukaryota</taxon>
        <taxon>Metazoa</taxon>
        <taxon>Ecdysozoa</taxon>
        <taxon>Arthropoda</taxon>
        <taxon>Hexapoda</taxon>
        <taxon>Insecta</taxon>
        <taxon>Pterygota</taxon>
        <taxon>Neoptera</taxon>
        <taxon>Polyneoptera</taxon>
        <taxon>Phasmatodea</taxon>
        <taxon>Verophasmatodea</taxon>
        <taxon>Anareolatae</taxon>
        <taxon>Phasmatidae</taxon>
        <taxon>Eurycanthinae</taxon>
        <taxon>Dryococelus</taxon>
    </lineage>
</organism>
<dbReference type="Proteomes" id="UP001159363">
    <property type="component" value="Chromosome 3"/>
</dbReference>
<sequence length="291" mass="32344">MPPGARDSTNTLLAPSSTFRLLTTQHGSLATLAGQHGKNSSSRKMLTLRQGLGTAMQWTQGARPPSWMAPLLGNIVGQYTGGHLVWQYASGHLVSIFPLLHSSPMASILDPIFEGFLEPSLIHTLAARVCSQPSLIPTLAARVKFHWWRLGVLAAILSPVRSNVVERGRKRAPNPEEWARKRETKKRLTGHAYINRSGKCIEDKLFHNVICGCALKCNGKISITLQIIYLIPSIQFLTKFTCHCNQSMTSSQQLENTSNVEIHIRLFPAYTSHYTIAHNPNRKNFDSDLTI</sequence>
<dbReference type="EMBL" id="JARBHB010000003">
    <property type="protein sequence ID" value="KAJ8890290.1"/>
    <property type="molecule type" value="Genomic_DNA"/>
</dbReference>
<comment type="caution">
    <text evidence="1">The sequence shown here is derived from an EMBL/GenBank/DDBJ whole genome shotgun (WGS) entry which is preliminary data.</text>
</comment>
<proteinExistence type="predicted"/>